<dbReference type="OrthoDB" id="330460at2157"/>
<dbReference type="NCBIfam" id="TIGR01409">
    <property type="entry name" value="TAT_signal_seq"/>
    <property type="match status" value="1"/>
</dbReference>
<dbReference type="RefSeq" id="WP_008318811.1">
    <property type="nucleotide sequence ID" value="NZ_AOLN01000007.1"/>
</dbReference>
<dbReference type="Pfam" id="PF26255">
    <property type="entry name" value="Viral_env_HRPV"/>
    <property type="match status" value="1"/>
</dbReference>
<feature type="compositionally biased region" description="Acidic residues" evidence="1">
    <location>
        <begin position="11"/>
        <end position="22"/>
    </location>
</feature>
<dbReference type="InterPro" id="IPR058677">
    <property type="entry name" value="ORF4_N"/>
</dbReference>
<feature type="domain" description="Envelope protein N-terminal" evidence="2">
    <location>
        <begin position="96"/>
        <end position="366"/>
    </location>
</feature>
<dbReference type="PATRIC" id="fig|662479.7.peg.1014"/>
<evidence type="ECO:0000259" key="2">
    <source>
        <dbReference type="Pfam" id="PF26255"/>
    </source>
</evidence>
<feature type="region of interest" description="Disordered" evidence="1">
    <location>
        <begin position="521"/>
        <end position="544"/>
    </location>
</feature>
<gene>
    <name evidence="3" type="ORF">C440_04948</name>
</gene>
<dbReference type="InterPro" id="IPR006311">
    <property type="entry name" value="TAT_signal"/>
</dbReference>
<dbReference type="AlphaFoldDB" id="M0IKB0"/>
<proteinExistence type="predicted"/>
<dbReference type="STRING" id="662479.C440_04948"/>
<organism evidence="3 4">
    <name type="scientific">Haloferax mucosum ATCC BAA-1512</name>
    <dbReference type="NCBI Taxonomy" id="662479"/>
    <lineage>
        <taxon>Archaea</taxon>
        <taxon>Methanobacteriati</taxon>
        <taxon>Methanobacteriota</taxon>
        <taxon>Stenosarchaea group</taxon>
        <taxon>Halobacteria</taxon>
        <taxon>Halobacteriales</taxon>
        <taxon>Haloferacaceae</taxon>
        <taxon>Haloferax</taxon>
    </lineage>
</organism>
<evidence type="ECO:0000313" key="3">
    <source>
        <dbReference type="EMBL" id="ELZ96467.1"/>
    </source>
</evidence>
<reference evidence="3 4" key="1">
    <citation type="journal article" date="2014" name="PLoS Genet.">
        <title>Phylogenetically driven sequencing of extremely halophilic archaea reveals strategies for static and dynamic osmo-response.</title>
        <authorList>
            <person name="Becker E.A."/>
            <person name="Seitzer P.M."/>
            <person name="Tritt A."/>
            <person name="Larsen D."/>
            <person name="Krusor M."/>
            <person name="Yao A.I."/>
            <person name="Wu D."/>
            <person name="Madern D."/>
            <person name="Eisen J.A."/>
            <person name="Darling A.E."/>
            <person name="Facciotti M.T."/>
        </authorList>
    </citation>
    <scope>NUCLEOTIDE SEQUENCE [LARGE SCALE GENOMIC DNA]</scope>
    <source>
        <strain evidence="3 4">ATCC BAA-1512</strain>
    </source>
</reference>
<name>M0IKB0_9EURY</name>
<evidence type="ECO:0000256" key="1">
    <source>
        <dbReference type="SAM" id="MobiDB-lite"/>
    </source>
</evidence>
<dbReference type="PROSITE" id="PS51318">
    <property type="entry name" value="TAT"/>
    <property type="match status" value="1"/>
</dbReference>
<accession>M0IKB0</accession>
<sequence>MTDANLQNGIEDADACSDENAEEQNREAIGPDIDRRTFLKGVGVTVAGGTATQMGYSPVQESEAIAPVVVAGAAVAVAGGGAAVGWMLREQTADPAQTTDTGLSADALREDIDSTVRTRESTNASTFVDNQNLVESGLTHSAYADGKIAAIESLNNGESEQSIKDAATAAVNAYEDTVIGNLLSTWNESVLEFQGLAQAAADHSSVNASYIQTGKIDSDNGALINQDTLGAVNDVTYTTNGAGTSITVKEIQESANELSWTPHNLNDAQTTSETNAAVSVQGLHGTGENVGYYLSYNDWNSILTKVETAFTNARDGLLTWVSNIYGDVQSGDLDTADLLTPRELAELTASEEDSFDQAVADLRALNIPTDLKREATITVPSVGATLSGQLHVTSGTTLTAGDTIDPSTASEDYYITYDVSESSGTWDAYDDVKGVDGGVIAFTSEPYDGHEYVVHTTADETATVLASDFSKVDSQQRWTVDLSSQLETTIANIESVEYRSPTDETQFETVQLRDSFTIDSFTDTSTGESKDSATVDTPTTPQNDTNYITVEQWIEMRTRQEELIEKYENAQSSGGLVGDVFADGNIPMWVPGGFILAAIAYYLSEDQ</sequence>
<comment type="caution">
    <text evidence="3">The sequence shown here is derived from an EMBL/GenBank/DDBJ whole genome shotgun (WGS) entry which is preliminary data.</text>
</comment>
<protein>
    <recommendedName>
        <fullName evidence="2">Envelope protein N-terminal domain-containing protein</fullName>
    </recommendedName>
</protein>
<dbReference type="EMBL" id="AOLN01000007">
    <property type="protein sequence ID" value="ELZ96467.1"/>
    <property type="molecule type" value="Genomic_DNA"/>
</dbReference>
<dbReference type="InterPro" id="IPR019546">
    <property type="entry name" value="TAT_signal_bac_arc"/>
</dbReference>
<evidence type="ECO:0000313" key="4">
    <source>
        <dbReference type="Proteomes" id="UP000011550"/>
    </source>
</evidence>
<feature type="region of interest" description="Disordered" evidence="1">
    <location>
        <begin position="1"/>
        <end position="32"/>
    </location>
</feature>
<keyword evidence="4" id="KW-1185">Reference proteome</keyword>
<dbReference type="Proteomes" id="UP000011550">
    <property type="component" value="Unassembled WGS sequence"/>
</dbReference>
<feature type="compositionally biased region" description="Polar residues" evidence="1">
    <location>
        <begin position="534"/>
        <end position="544"/>
    </location>
</feature>